<reference evidence="7" key="1">
    <citation type="submission" date="2020-05" db="EMBL/GenBank/DDBJ databases">
        <authorList>
            <person name="Chiriac C."/>
            <person name="Salcher M."/>
            <person name="Ghai R."/>
            <person name="Kavagutti S V."/>
        </authorList>
    </citation>
    <scope>NUCLEOTIDE SEQUENCE</scope>
</reference>
<dbReference type="GO" id="GO:0022857">
    <property type="term" value="F:transmembrane transporter activity"/>
    <property type="evidence" value="ECO:0007669"/>
    <property type="project" value="InterPro"/>
</dbReference>
<feature type="transmembrane region" description="Helical" evidence="6">
    <location>
        <begin position="39"/>
        <end position="60"/>
    </location>
</feature>
<protein>
    <submittedName>
        <fullName evidence="7">Unannotated protein</fullName>
    </submittedName>
</protein>
<keyword evidence="2" id="KW-1003">Cell membrane</keyword>
<evidence type="ECO:0000256" key="1">
    <source>
        <dbReference type="ARBA" id="ARBA00004651"/>
    </source>
</evidence>
<keyword evidence="3 6" id="KW-0812">Transmembrane</keyword>
<feature type="transmembrane region" description="Helical" evidence="6">
    <location>
        <begin position="6"/>
        <end position="27"/>
    </location>
</feature>
<evidence type="ECO:0000256" key="4">
    <source>
        <dbReference type="ARBA" id="ARBA00022989"/>
    </source>
</evidence>
<evidence type="ECO:0000256" key="2">
    <source>
        <dbReference type="ARBA" id="ARBA00022475"/>
    </source>
</evidence>
<evidence type="ECO:0000256" key="6">
    <source>
        <dbReference type="SAM" id="Phobius"/>
    </source>
</evidence>
<gene>
    <name evidence="7" type="ORF">UFOPK3204_00356</name>
</gene>
<accession>A0A6J6ZUF5</accession>
<comment type="subcellular location">
    <subcellularLocation>
        <location evidence="1">Cell membrane</location>
        <topology evidence="1">Multi-pass membrane protein</topology>
    </subcellularLocation>
</comment>
<evidence type="ECO:0000256" key="3">
    <source>
        <dbReference type="ARBA" id="ARBA00022692"/>
    </source>
</evidence>
<feature type="transmembrane region" description="Helical" evidence="6">
    <location>
        <begin position="206"/>
        <end position="226"/>
    </location>
</feature>
<dbReference type="Pfam" id="PF02653">
    <property type="entry name" value="BPD_transp_2"/>
    <property type="match status" value="1"/>
</dbReference>
<name>A0A6J6ZUF5_9ZZZZ</name>
<keyword evidence="4 6" id="KW-1133">Transmembrane helix</keyword>
<keyword evidence="5 6" id="KW-0472">Membrane</keyword>
<dbReference type="InterPro" id="IPR001851">
    <property type="entry name" value="ABC_transp_permease"/>
</dbReference>
<evidence type="ECO:0000313" key="7">
    <source>
        <dbReference type="EMBL" id="CAB4824079.1"/>
    </source>
</evidence>
<feature type="transmembrane region" description="Helical" evidence="6">
    <location>
        <begin position="115"/>
        <end position="139"/>
    </location>
</feature>
<dbReference type="AlphaFoldDB" id="A0A6J6ZUF5"/>
<feature type="transmembrane region" description="Helical" evidence="6">
    <location>
        <begin position="262"/>
        <end position="280"/>
    </location>
</feature>
<feature type="transmembrane region" description="Helical" evidence="6">
    <location>
        <begin position="151"/>
        <end position="176"/>
    </location>
</feature>
<feature type="transmembrane region" description="Helical" evidence="6">
    <location>
        <begin position="238"/>
        <end position="255"/>
    </location>
</feature>
<feature type="transmembrane region" description="Helical" evidence="6">
    <location>
        <begin position="286"/>
        <end position="305"/>
    </location>
</feature>
<feature type="transmembrane region" description="Helical" evidence="6">
    <location>
        <begin position="72"/>
        <end position="103"/>
    </location>
</feature>
<proteinExistence type="predicted"/>
<dbReference type="CDD" id="cd06579">
    <property type="entry name" value="TM_PBP1_transp_AraH_like"/>
    <property type="match status" value="1"/>
</dbReference>
<dbReference type="GO" id="GO:0005886">
    <property type="term" value="C:plasma membrane"/>
    <property type="evidence" value="ECO:0007669"/>
    <property type="project" value="UniProtKB-SubCell"/>
</dbReference>
<dbReference type="PANTHER" id="PTHR32196">
    <property type="entry name" value="ABC TRANSPORTER PERMEASE PROTEIN YPHD-RELATED-RELATED"/>
    <property type="match status" value="1"/>
</dbReference>
<dbReference type="EMBL" id="CAFABK010000010">
    <property type="protein sequence ID" value="CAB4824079.1"/>
    <property type="molecule type" value="Genomic_DNA"/>
</dbReference>
<organism evidence="7">
    <name type="scientific">freshwater metagenome</name>
    <dbReference type="NCBI Taxonomy" id="449393"/>
    <lineage>
        <taxon>unclassified sequences</taxon>
        <taxon>metagenomes</taxon>
        <taxon>ecological metagenomes</taxon>
    </lineage>
</organism>
<sequence>MTYKFFTPSLLSRIGILLFLWLAFTALSPNFSSFSNVYSVFEGFAIAGLVAAGVGTTMLVGELDLSVGSVAAVAGIIAVQCTGFGLVPAVLIASAVALVYGLAQGWIIARTGINSLVFTIATLILVRGVAFAMTPTAVLMPMDRIGMSDFLIFRLFIFSPFSLTTICVITALGLFLGYARWGREMMAFGGARNEARAAGLNMRRPIIIAFAISATLAGLAGSLASIKSASAAPFSYEGMLLTGVTAALVGGVSLYGGKGTMFGVVIGVLILRVLTAGIASRGAAVYVEYLATGVILLLVLVVEFTTESPQRRAWSERRAFERQLAAVSVPA</sequence>
<evidence type="ECO:0000256" key="5">
    <source>
        <dbReference type="ARBA" id="ARBA00023136"/>
    </source>
</evidence>